<dbReference type="InterPro" id="IPR009097">
    <property type="entry name" value="Cyclic_Pdiesterase"/>
</dbReference>
<dbReference type="Gene3D" id="3.90.1140.10">
    <property type="entry name" value="Cyclic phosphodiesterase"/>
    <property type="match status" value="1"/>
</dbReference>
<dbReference type="KEGG" id="rkr:I6G21_06380"/>
<dbReference type="Proteomes" id="UP000594975">
    <property type="component" value="Chromosome"/>
</dbReference>
<reference evidence="3" key="1">
    <citation type="submission" date="2016-04" db="EMBL/GenBank/DDBJ databases">
        <authorList>
            <person name="Waterworth S."/>
            <person name="Matcher G."/>
        </authorList>
    </citation>
    <scope>NUCLEOTIDE SEQUENCE [LARGE SCALE GENOMIC DNA]</scope>
    <source>
        <strain evidence="3">RuSp02-3</strain>
    </source>
</reference>
<dbReference type="Pfam" id="PF13563">
    <property type="entry name" value="2_5_RNA_ligase2"/>
    <property type="match status" value="1"/>
</dbReference>
<dbReference type="AlphaFoldDB" id="A0A199NVC6"/>
<dbReference type="SUPFAM" id="SSF55144">
    <property type="entry name" value="LigT-like"/>
    <property type="match status" value="1"/>
</dbReference>
<organism evidence="1 3">
    <name type="scientific">Rothia kristinae</name>
    <dbReference type="NCBI Taxonomy" id="37923"/>
    <lineage>
        <taxon>Bacteria</taxon>
        <taxon>Bacillati</taxon>
        <taxon>Actinomycetota</taxon>
        <taxon>Actinomycetes</taxon>
        <taxon>Micrococcales</taxon>
        <taxon>Micrococcaceae</taxon>
        <taxon>Rothia</taxon>
    </lineage>
</organism>
<accession>A0A199NVC6</accession>
<sequence>MTPGPSTSPTLRGDRRYLSVVLGVPEHIQDRVLSWRAAQGLTSSAPPHITVLITETDPRDPLPERIAAELARVCREVGPFRVGFDGAETFLPVSPVAYLRIADGGDHLTRLHRICADLLPSASPFDYHPHLTLAHGLDEEGLHRARWDFASCRLSFRAEQLQIFHGDRTGWRDLGALPLGPAR</sequence>
<keyword evidence="3" id="KW-1185">Reference proteome</keyword>
<dbReference type="InterPro" id="IPR050580">
    <property type="entry name" value="2H_phosphoesterase_YjcG-like"/>
</dbReference>
<keyword evidence="2" id="KW-0436">Ligase</keyword>
<evidence type="ECO:0000313" key="4">
    <source>
        <dbReference type="Proteomes" id="UP000594975"/>
    </source>
</evidence>
<dbReference type="Proteomes" id="UP000053171">
    <property type="component" value="Unassembled WGS sequence"/>
</dbReference>
<protein>
    <submittedName>
        <fullName evidence="2">2'-5' RNA ligase family protein</fullName>
    </submittedName>
</protein>
<gene>
    <name evidence="1" type="ORF">AN277_0200330</name>
    <name evidence="2" type="ORF">I6G21_06380</name>
</gene>
<dbReference type="STRING" id="37923.BK826_04430"/>
<reference evidence="2 4" key="4">
    <citation type="submission" date="2020-12" db="EMBL/GenBank/DDBJ databases">
        <title>FDA dAtabase for Regulatory Grade micrObial Sequences (FDA-ARGOS): Supporting development and validation of Infectious Disease Dx tests.</title>
        <authorList>
            <person name="Sproer C."/>
            <person name="Gronow S."/>
            <person name="Severitt S."/>
            <person name="Schroder I."/>
            <person name="Tallon L."/>
            <person name="Sadzewicz L."/>
            <person name="Zhao X."/>
            <person name="Boylan J."/>
            <person name="Ott S."/>
            <person name="Bowen H."/>
            <person name="Vavikolanu K."/>
            <person name="Mehta A."/>
            <person name="Aluvathingal J."/>
            <person name="Nadendla S."/>
            <person name="Lowell S."/>
            <person name="Myers T."/>
            <person name="Yan Y."/>
            <person name="Sichtig H."/>
        </authorList>
    </citation>
    <scope>NUCLEOTIDE SEQUENCE [LARGE SCALE GENOMIC DNA]</scope>
    <source>
        <strain evidence="2 4">FDAARGOS_864</strain>
    </source>
</reference>
<dbReference type="GeneID" id="61263004"/>
<dbReference type="RefSeq" id="WP_055684291.1">
    <property type="nucleotide sequence ID" value="NZ_CP065738.1"/>
</dbReference>
<dbReference type="EMBL" id="CP065738">
    <property type="protein sequence ID" value="QPT52947.1"/>
    <property type="molecule type" value="Genomic_DNA"/>
</dbReference>
<evidence type="ECO:0000313" key="3">
    <source>
        <dbReference type="Proteomes" id="UP000053171"/>
    </source>
</evidence>
<dbReference type="PANTHER" id="PTHR40037">
    <property type="entry name" value="PHOSPHOESTERASE YJCG-RELATED"/>
    <property type="match status" value="1"/>
</dbReference>
<evidence type="ECO:0000313" key="1">
    <source>
        <dbReference type="EMBL" id="OAX52867.1"/>
    </source>
</evidence>
<dbReference type="GO" id="GO:0016874">
    <property type="term" value="F:ligase activity"/>
    <property type="evidence" value="ECO:0007669"/>
    <property type="project" value="UniProtKB-KW"/>
</dbReference>
<evidence type="ECO:0000313" key="2">
    <source>
        <dbReference type="EMBL" id="QPT52947.1"/>
    </source>
</evidence>
<dbReference type="PANTHER" id="PTHR40037:SF1">
    <property type="entry name" value="PHOSPHOESTERASE SAOUHSC_00951-RELATED"/>
    <property type="match status" value="1"/>
</dbReference>
<name>A0A199NVC6_9MICC</name>
<reference evidence="1" key="2">
    <citation type="submission" date="2016-04" db="EMBL/GenBank/DDBJ databases">
        <authorList>
            <person name="Evans L.H."/>
            <person name="Alamgir A."/>
            <person name="Owens N."/>
            <person name="Weber N.D."/>
            <person name="Virtaneva K."/>
            <person name="Barbian K."/>
            <person name="Babar A."/>
            <person name="Rosenke K."/>
        </authorList>
    </citation>
    <scope>NUCLEOTIDE SEQUENCE [LARGE SCALE GENOMIC DNA]</scope>
    <source>
        <strain evidence="1">RUTW2-3</strain>
    </source>
</reference>
<proteinExistence type="predicted"/>
<dbReference type="EMBL" id="LJBJ02000001">
    <property type="protein sequence ID" value="OAX52867.1"/>
    <property type="molecule type" value="Genomic_DNA"/>
</dbReference>
<reference evidence="1 3" key="3">
    <citation type="submission" date="2016-06" db="EMBL/GenBank/DDBJ databases">
        <title>Identification of putative biosynthetic pathways for the production of bioactive secondary metabolites by the marine actinomycete Kocuria kristinae RUTW2-3.</title>
        <authorList>
            <person name="Waterworth S.C."/>
            <person name="Walmsley T.A."/>
            <person name="Matongo T."/>
            <person name="Davies-Coleman M.T."/>
            <person name="Dorrington R.A."/>
        </authorList>
    </citation>
    <scope>NUCLEOTIDE SEQUENCE [LARGE SCALE GENOMIC DNA]</scope>
    <source>
        <strain evidence="3">RuSp02-3</strain>
        <strain evidence="1">RUTW2-3</strain>
    </source>
</reference>